<gene>
    <name evidence="1" type="ORF">ACFSJ3_08355</name>
</gene>
<dbReference type="PANTHER" id="PTHR39327">
    <property type="match status" value="1"/>
</dbReference>
<sequence>MSFFRAVLNQYLVLICCLFIAATIRSDGFLEIFTPELLAKVTKDYGEEAATRVSKLKRLLERGQNLSEGDKLKLVNKYFNKIAFKHDKDHWGQEDYWATPVELLATAAGDCEDYSVAKYFSLRALGVAPEKLRLMYVKAIRINQAHMVLTYYETPDAMPLVLDNLTNKIKKASERKDLVPVYSFNAEGLWQSKALNRGKRIIENSQQPWYELLERIESGY</sequence>
<dbReference type="InterPro" id="IPR010319">
    <property type="entry name" value="Transglutaminase-like_Cys_pept"/>
</dbReference>
<dbReference type="Gene3D" id="3.10.620.30">
    <property type="match status" value="1"/>
</dbReference>
<name>A0ABW4XKB2_9GAMM</name>
<protein>
    <submittedName>
        <fullName evidence="1">Transglutaminase-like cysteine peptidase</fullName>
    </submittedName>
</protein>
<dbReference type="SUPFAM" id="SSF54001">
    <property type="entry name" value="Cysteine proteinases"/>
    <property type="match status" value="1"/>
</dbReference>
<dbReference type="RefSeq" id="WP_345340896.1">
    <property type="nucleotide sequence ID" value="NZ_BAABLI010000017.1"/>
</dbReference>
<evidence type="ECO:0000313" key="2">
    <source>
        <dbReference type="Proteomes" id="UP001597380"/>
    </source>
</evidence>
<accession>A0ABW4XKB2</accession>
<organism evidence="1 2">
    <name type="scientific">Corallincola platygyrae</name>
    <dbReference type="NCBI Taxonomy" id="1193278"/>
    <lineage>
        <taxon>Bacteria</taxon>
        <taxon>Pseudomonadati</taxon>
        <taxon>Pseudomonadota</taxon>
        <taxon>Gammaproteobacteria</taxon>
        <taxon>Alteromonadales</taxon>
        <taxon>Psychromonadaceae</taxon>
        <taxon>Corallincola</taxon>
    </lineage>
</organism>
<proteinExistence type="predicted"/>
<dbReference type="Pfam" id="PF06035">
    <property type="entry name" value="Peptidase_C93"/>
    <property type="match status" value="1"/>
</dbReference>
<keyword evidence="2" id="KW-1185">Reference proteome</keyword>
<dbReference type="InterPro" id="IPR038765">
    <property type="entry name" value="Papain-like_cys_pep_sf"/>
</dbReference>
<dbReference type="Proteomes" id="UP001597380">
    <property type="component" value="Unassembled WGS sequence"/>
</dbReference>
<evidence type="ECO:0000313" key="1">
    <source>
        <dbReference type="EMBL" id="MFD2095992.1"/>
    </source>
</evidence>
<reference evidence="2" key="1">
    <citation type="journal article" date="2019" name="Int. J. Syst. Evol. Microbiol.">
        <title>The Global Catalogue of Microorganisms (GCM) 10K type strain sequencing project: providing services to taxonomists for standard genome sequencing and annotation.</title>
        <authorList>
            <consortium name="The Broad Institute Genomics Platform"/>
            <consortium name="The Broad Institute Genome Sequencing Center for Infectious Disease"/>
            <person name="Wu L."/>
            <person name="Ma J."/>
        </authorList>
    </citation>
    <scope>NUCLEOTIDE SEQUENCE [LARGE SCALE GENOMIC DNA]</scope>
    <source>
        <strain evidence="2">CGMCC 1.10992</strain>
    </source>
</reference>
<dbReference type="PANTHER" id="PTHR39327:SF1">
    <property type="entry name" value="BLR5470 PROTEIN"/>
    <property type="match status" value="1"/>
</dbReference>
<dbReference type="EMBL" id="JBHUHT010000011">
    <property type="protein sequence ID" value="MFD2095992.1"/>
    <property type="molecule type" value="Genomic_DNA"/>
</dbReference>
<comment type="caution">
    <text evidence="1">The sequence shown here is derived from an EMBL/GenBank/DDBJ whole genome shotgun (WGS) entry which is preliminary data.</text>
</comment>